<dbReference type="InterPro" id="IPR011055">
    <property type="entry name" value="Dup_hybrid_motif"/>
</dbReference>
<dbReference type="EMBL" id="CP045798">
    <property type="protein sequence ID" value="QNB47208.1"/>
    <property type="molecule type" value="Genomic_DNA"/>
</dbReference>
<feature type="domain" description="M23ase beta-sheet core" evidence="3">
    <location>
        <begin position="279"/>
        <end position="373"/>
    </location>
</feature>
<gene>
    <name evidence="4" type="ORF">BR63_13405</name>
</gene>
<evidence type="ECO:0000259" key="3">
    <source>
        <dbReference type="Pfam" id="PF01551"/>
    </source>
</evidence>
<feature type="transmembrane region" description="Helical" evidence="2">
    <location>
        <begin position="52"/>
        <end position="78"/>
    </location>
</feature>
<dbReference type="AlphaFoldDB" id="A0A7G6E554"/>
<dbReference type="Pfam" id="PF01551">
    <property type="entry name" value="Peptidase_M23"/>
    <property type="match status" value="1"/>
</dbReference>
<keyword evidence="2" id="KW-0472">Membrane</keyword>
<dbReference type="InterPro" id="IPR050570">
    <property type="entry name" value="Cell_wall_metabolism_enzyme"/>
</dbReference>
<dbReference type="SUPFAM" id="SSF51261">
    <property type="entry name" value="Duplicated hybrid motif"/>
    <property type="match status" value="1"/>
</dbReference>
<evidence type="ECO:0000256" key="2">
    <source>
        <dbReference type="SAM" id="Phobius"/>
    </source>
</evidence>
<accession>A0A7G6E554</accession>
<protein>
    <submittedName>
        <fullName evidence="4">Peptidoglycan DD-metalloendopeptidase family protein</fullName>
    </submittedName>
</protein>
<keyword evidence="1" id="KW-0175">Coiled coil</keyword>
<dbReference type="Proteomes" id="UP000515847">
    <property type="component" value="Chromosome"/>
</dbReference>
<dbReference type="FunFam" id="2.70.70.10:FF:000006">
    <property type="entry name" value="M23 family peptidase"/>
    <property type="match status" value="1"/>
</dbReference>
<keyword evidence="2" id="KW-1133">Transmembrane helix</keyword>
<reference evidence="4 5" key="1">
    <citation type="journal article" date="2019" name="Front. Microbiol.">
        <title>Thermoanaerosceptrum fracticalcis gen. nov. sp. nov., a Novel Fumarate-Fermenting Microorganism From a Deep Fractured Carbonate Aquifer of the US Great Basin.</title>
        <authorList>
            <person name="Hamilton-Brehm S.D."/>
            <person name="Stewart L.E."/>
            <person name="Zavarin M."/>
            <person name="Caldwell M."/>
            <person name="Lawson P.A."/>
            <person name="Onstott T.C."/>
            <person name="Grzymski J."/>
            <person name="Neveux I."/>
            <person name="Lollar B.S."/>
            <person name="Russell C.E."/>
            <person name="Moser D.P."/>
        </authorList>
    </citation>
    <scope>NUCLEOTIDE SEQUENCE [LARGE SCALE GENOMIC DNA]</scope>
    <source>
        <strain evidence="4 5">DRI-13</strain>
    </source>
</reference>
<name>A0A7G6E554_THEFR</name>
<keyword evidence="2" id="KW-0812">Transmembrane</keyword>
<evidence type="ECO:0000313" key="5">
    <source>
        <dbReference type="Proteomes" id="UP000515847"/>
    </source>
</evidence>
<organism evidence="4 5">
    <name type="scientific">Thermanaerosceptrum fracticalcis</name>
    <dbReference type="NCBI Taxonomy" id="1712410"/>
    <lineage>
        <taxon>Bacteria</taxon>
        <taxon>Bacillati</taxon>
        <taxon>Bacillota</taxon>
        <taxon>Clostridia</taxon>
        <taxon>Eubacteriales</taxon>
        <taxon>Peptococcaceae</taxon>
        <taxon>Thermanaerosceptrum</taxon>
    </lineage>
</organism>
<evidence type="ECO:0000313" key="4">
    <source>
        <dbReference type="EMBL" id="QNB47208.1"/>
    </source>
</evidence>
<feature type="coiled-coil region" evidence="1">
    <location>
        <begin position="203"/>
        <end position="233"/>
    </location>
</feature>
<dbReference type="CDD" id="cd12797">
    <property type="entry name" value="M23_peptidase"/>
    <property type="match status" value="1"/>
</dbReference>
<dbReference type="OrthoDB" id="9814460at2"/>
<dbReference type="PANTHER" id="PTHR21666">
    <property type="entry name" value="PEPTIDASE-RELATED"/>
    <property type="match status" value="1"/>
</dbReference>
<evidence type="ECO:0000256" key="1">
    <source>
        <dbReference type="SAM" id="Coils"/>
    </source>
</evidence>
<dbReference type="Gene3D" id="2.70.70.10">
    <property type="entry name" value="Glucose Permease (Domain IIA)"/>
    <property type="match status" value="1"/>
</dbReference>
<dbReference type="PANTHER" id="PTHR21666:SF270">
    <property type="entry name" value="MUREIN HYDROLASE ACTIVATOR ENVC"/>
    <property type="match status" value="1"/>
</dbReference>
<dbReference type="RefSeq" id="WP_051966036.1">
    <property type="nucleotide sequence ID" value="NZ_CP045798.1"/>
</dbReference>
<dbReference type="KEGG" id="tfr:BR63_13405"/>
<proteinExistence type="predicted"/>
<sequence length="379" mass="42032">MLKFNTAALLEKVGRLKRKKTKDKRKKPSSLTMMIIPNTHGTAVKSYNVPMWLVKCCVTISATCVLIVGYFVTGYFYLNYVARENEELKQINMAQAKEIKELKGITGDMAQKLQALIKLDSEIRAKVGLTKGVKEEKAVRVLESSRSFDRYQFMTMGLGGPGTNQIQLPQNAMVPYIAEEPADSGLVSANDQQVSEQQEVMELPALEGEMDTLEELKEQLAQMDALLTQQAENIGKLKTDVEKRLAEENARPTAWPMIGRLTSPFGWRKNPYSHRGSEFHPGIDLAGPYGTPIRAAADGVVTFAGWKAAWGKNILISHGYGYVTQYAHNSSLLVKEGDKVKKGQIIARLGSTGRSTGPHLHFGVAKNGKWINPLNELKH</sequence>
<keyword evidence="5" id="KW-1185">Reference proteome</keyword>
<dbReference type="GO" id="GO:0004222">
    <property type="term" value="F:metalloendopeptidase activity"/>
    <property type="evidence" value="ECO:0007669"/>
    <property type="project" value="TreeGrafter"/>
</dbReference>
<dbReference type="InterPro" id="IPR016047">
    <property type="entry name" value="M23ase_b-sheet_dom"/>
</dbReference>